<evidence type="ECO:0000256" key="3">
    <source>
        <dbReference type="ARBA" id="ARBA00022741"/>
    </source>
</evidence>
<protein>
    <submittedName>
        <fullName evidence="7">ABC transporter ATP-binding protein</fullName>
    </submittedName>
</protein>
<evidence type="ECO:0000259" key="6">
    <source>
        <dbReference type="PROSITE" id="PS50893"/>
    </source>
</evidence>
<dbReference type="Proteomes" id="UP000682843">
    <property type="component" value="Chromosome"/>
</dbReference>
<dbReference type="PANTHER" id="PTHR42939">
    <property type="entry name" value="ABC TRANSPORTER ATP-BINDING PROTEIN ALBC-RELATED"/>
    <property type="match status" value="1"/>
</dbReference>
<keyword evidence="2" id="KW-0813">Transport</keyword>
<keyword evidence="3" id="KW-0547">Nucleotide-binding</keyword>
<dbReference type="EMBL" id="CP036498">
    <property type="protein sequence ID" value="QUS37784.1"/>
    <property type="molecule type" value="Genomic_DNA"/>
</dbReference>
<keyword evidence="4 7" id="KW-0067">ATP-binding</keyword>
<dbReference type="CDD" id="cd03230">
    <property type="entry name" value="ABC_DR_subfamily_A"/>
    <property type="match status" value="1"/>
</dbReference>
<organism evidence="7 8">
    <name type="scientific">Tardiphaga alba</name>
    <dbReference type="NCBI Taxonomy" id="340268"/>
    <lineage>
        <taxon>Bacteria</taxon>
        <taxon>Pseudomonadati</taxon>
        <taxon>Pseudomonadota</taxon>
        <taxon>Alphaproteobacteria</taxon>
        <taxon>Hyphomicrobiales</taxon>
        <taxon>Nitrobacteraceae</taxon>
        <taxon>Tardiphaga</taxon>
    </lineage>
</organism>
<dbReference type="PROSITE" id="PS00211">
    <property type="entry name" value="ABC_TRANSPORTER_1"/>
    <property type="match status" value="1"/>
</dbReference>
<evidence type="ECO:0000313" key="7">
    <source>
        <dbReference type="EMBL" id="QUS37784.1"/>
    </source>
</evidence>
<comment type="function">
    <text evidence="5">Involved in beta-(1--&gt;2)glucan export. Transmembrane domains (TMD) form a pore in the inner membrane and the ATP-binding domain (NBD) is responsible for energy generation.</text>
</comment>
<dbReference type="InterPro" id="IPR027417">
    <property type="entry name" value="P-loop_NTPase"/>
</dbReference>
<gene>
    <name evidence="7" type="ORF">RPMA_02045</name>
</gene>
<dbReference type="SUPFAM" id="SSF52540">
    <property type="entry name" value="P-loop containing nucleoside triphosphate hydrolases"/>
    <property type="match status" value="1"/>
</dbReference>
<evidence type="ECO:0000256" key="1">
    <source>
        <dbReference type="ARBA" id="ARBA00005417"/>
    </source>
</evidence>
<evidence type="ECO:0000313" key="8">
    <source>
        <dbReference type="Proteomes" id="UP000682843"/>
    </source>
</evidence>
<keyword evidence="8" id="KW-1185">Reference proteome</keyword>
<evidence type="ECO:0000256" key="2">
    <source>
        <dbReference type="ARBA" id="ARBA00022448"/>
    </source>
</evidence>
<dbReference type="PANTHER" id="PTHR42939:SF1">
    <property type="entry name" value="ABC TRANSPORTER ATP-BINDING PROTEIN ALBC-RELATED"/>
    <property type="match status" value="1"/>
</dbReference>
<name>A0ABX8A2M9_9BRAD</name>
<dbReference type="SMART" id="SM00382">
    <property type="entry name" value="AAA"/>
    <property type="match status" value="1"/>
</dbReference>
<dbReference type="InterPro" id="IPR017871">
    <property type="entry name" value="ABC_transporter-like_CS"/>
</dbReference>
<dbReference type="RefSeq" id="WP_211911306.1">
    <property type="nucleotide sequence ID" value="NZ_CP036498.1"/>
</dbReference>
<dbReference type="InterPro" id="IPR051782">
    <property type="entry name" value="ABC_Transporter_VariousFunc"/>
</dbReference>
<sequence length="234" mass="25336">MLEAITVKKQFGAKCALDDVSLNVQPGDIYCLLGANGAGKTTLINLFLNFIQPTAGRLLINKRDVAAEPFETKRLLAYIPEQVNLYPQLSGVENLAFFATLAIGEELPRERLLELLQAAGLPLQAADDRVGTYSKGMRQKVGIAIALAKNAKALLLDEPTSGLDPSAANEFSELLVNASRNGVAILTTTHDLFHAKQTGTRIGIMRRGKLVQELNSADVSHADLQALYLEHMKA</sequence>
<reference evidence="7 8" key="1">
    <citation type="submission" date="2019-02" db="EMBL/GenBank/DDBJ databases">
        <title>Emended description of the genus Rhodopseudomonas and description of Rhodopseudomonas albus sp. nov., a non-phototrophic, heavy-metal-tolerant bacterium isolated from garden soil.</title>
        <authorList>
            <person name="Bao Z."/>
            <person name="Cao W.W."/>
            <person name="Sato Y."/>
            <person name="Nishizawa T."/>
            <person name="Zhao J."/>
            <person name="Guo Y."/>
            <person name="Ohta H."/>
        </authorList>
    </citation>
    <scope>NUCLEOTIDE SEQUENCE [LARGE SCALE GENOMIC DNA]</scope>
    <source>
        <strain evidence="7 8">SK50-23</strain>
    </source>
</reference>
<dbReference type="InterPro" id="IPR003593">
    <property type="entry name" value="AAA+_ATPase"/>
</dbReference>
<evidence type="ECO:0000256" key="4">
    <source>
        <dbReference type="ARBA" id="ARBA00022840"/>
    </source>
</evidence>
<feature type="domain" description="ABC transporter" evidence="6">
    <location>
        <begin position="2"/>
        <end position="232"/>
    </location>
</feature>
<dbReference type="Pfam" id="PF00005">
    <property type="entry name" value="ABC_tran"/>
    <property type="match status" value="1"/>
</dbReference>
<proteinExistence type="inferred from homology"/>
<evidence type="ECO:0000256" key="5">
    <source>
        <dbReference type="ARBA" id="ARBA00024722"/>
    </source>
</evidence>
<accession>A0ABX8A2M9</accession>
<dbReference type="InterPro" id="IPR003439">
    <property type="entry name" value="ABC_transporter-like_ATP-bd"/>
</dbReference>
<comment type="similarity">
    <text evidence="1">Belongs to the ABC transporter superfamily.</text>
</comment>
<dbReference type="PROSITE" id="PS50893">
    <property type="entry name" value="ABC_TRANSPORTER_2"/>
    <property type="match status" value="1"/>
</dbReference>
<dbReference type="GO" id="GO:0005524">
    <property type="term" value="F:ATP binding"/>
    <property type="evidence" value="ECO:0007669"/>
    <property type="project" value="UniProtKB-KW"/>
</dbReference>
<dbReference type="Gene3D" id="3.40.50.300">
    <property type="entry name" value="P-loop containing nucleotide triphosphate hydrolases"/>
    <property type="match status" value="1"/>
</dbReference>